<keyword evidence="3" id="KW-1185">Reference proteome</keyword>
<organism evidence="2 3">
    <name type="scientific">Halarchaeum grantii</name>
    <dbReference type="NCBI Taxonomy" id="1193105"/>
    <lineage>
        <taxon>Archaea</taxon>
        <taxon>Methanobacteriati</taxon>
        <taxon>Methanobacteriota</taxon>
        <taxon>Stenosarchaea group</taxon>
        <taxon>Halobacteria</taxon>
        <taxon>Halobacteriales</taxon>
        <taxon>Halobacteriaceae</taxon>
    </lineage>
</organism>
<dbReference type="Pfam" id="PF24218">
    <property type="entry name" value="DUF7437"/>
    <property type="match status" value="1"/>
</dbReference>
<dbReference type="Proteomes" id="UP000628840">
    <property type="component" value="Unassembled WGS sequence"/>
</dbReference>
<dbReference type="RefSeq" id="WP_229871278.1">
    <property type="nucleotide sequence ID" value="NZ_BMPF01000004.1"/>
</dbReference>
<accession>A0A830EXS0</accession>
<dbReference type="InterPro" id="IPR055860">
    <property type="entry name" value="DUF7437"/>
</dbReference>
<gene>
    <name evidence="2" type="ORF">GCM10009037_24440</name>
</gene>
<sequence>MAGAPIGDVGRDESGVSMFFAVQRLLTDADLAYFYTDLLLNSPTTVKRAMDRQGIVKSTAYKYANELAELGVAEERDEYEDGAALWTVEPVVGTWETETGELVVSPVIIAVYGASTANDDIAYFRERYGDAALLNAVGETDAYLRGEQTRRGIAAALDVPAAAGIAVSQAIEAIIGRISPVDPAFPNHGDDVHERTIADAPYVVDA</sequence>
<comment type="caution">
    <text evidence="2">The sequence shown here is derived from an EMBL/GenBank/DDBJ whole genome shotgun (WGS) entry which is preliminary data.</text>
</comment>
<reference evidence="2 3" key="1">
    <citation type="journal article" date="2019" name="Int. J. Syst. Evol. Microbiol.">
        <title>The Global Catalogue of Microorganisms (GCM) 10K type strain sequencing project: providing services to taxonomists for standard genome sequencing and annotation.</title>
        <authorList>
            <consortium name="The Broad Institute Genomics Platform"/>
            <consortium name="The Broad Institute Genome Sequencing Center for Infectious Disease"/>
            <person name="Wu L."/>
            <person name="Ma J."/>
        </authorList>
    </citation>
    <scope>NUCLEOTIDE SEQUENCE [LARGE SCALE GENOMIC DNA]</scope>
    <source>
        <strain evidence="2 3">JCM 19585</strain>
    </source>
</reference>
<dbReference type="EMBL" id="BMPF01000004">
    <property type="protein sequence ID" value="GGL39769.1"/>
    <property type="molecule type" value="Genomic_DNA"/>
</dbReference>
<protein>
    <recommendedName>
        <fullName evidence="1">DUF7437 domain-containing protein</fullName>
    </recommendedName>
</protein>
<dbReference type="AlphaFoldDB" id="A0A830EXS0"/>
<name>A0A830EXS0_9EURY</name>
<feature type="domain" description="DUF7437" evidence="1">
    <location>
        <begin position="116"/>
        <end position="176"/>
    </location>
</feature>
<evidence type="ECO:0000313" key="3">
    <source>
        <dbReference type="Proteomes" id="UP000628840"/>
    </source>
</evidence>
<evidence type="ECO:0000259" key="1">
    <source>
        <dbReference type="Pfam" id="PF24218"/>
    </source>
</evidence>
<proteinExistence type="predicted"/>
<evidence type="ECO:0000313" key="2">
    <source>
        <dbReference type="EMBL" id="GGL39769.1"/>
    </source>
</evidence>